<dbReference type="AlphaFoldDB" id="A0A3Q7IF69"/>
<protein>
    <submittedName>
        <fullName evidence="3">Uncharacterized protein</fullName>
    </submittedName>
</protein>
<accession>A0A3Q7IF69</accession>
<keyword evidence="4" id="KW-1185">Reference proteome</keyword>
<evidence type="ECO:0000256" key="1">
    <source>
        <dbReference type="SAM" id="Coils"/>
    </source>
</evidence>
<evidence type="ECO:0000313" key="3">
    <source>
        <dbReference type="EnsemblPlants" id="Solyc10g047540.2.1"/>
    </source>
</evidence>
<proteinExistence type="predicted"/>
<dbReference type="PANTHER" id="PTHR45287:SF3">
    <property type="entry name" value="PROTEIN, PUTATIVE-RELATED"/>
    <property type="match status" value="1"/>
</dbReference>
<evidence type="ECO:0000256" key="2">
    <source>
        <dbReference type="SAM" id="MobiDB-lite"/>
    </source>
</evidence>
<dbReference type="Proteomes" id="UP000004994">
    <property type="component" value="Chromosome 10"/>
</dbReference>
<feature type="coiled-coil region" evidence="1">
    <location>
        <begin position="152"/>
        <end position="213"/>
    </location>
</feature>
<sequence>MDKVYEELDVVKGEVEKLREECRTKTEMTESLRKAHIDQLSKLQEAKLEIDRQANELFVKSEEIFEIKKLYDDIKSNLHEKESCVQNLSSAHEKQISVESDIQKLDEENRIDQFKTSKVEWVREKSLRRPPNKRDEEIGELRNILQTKEALFKDTKCKNLQLEQENQDLRRSLKELQESQLQGTPSTSVLKKLKRCMSELNGKEKHIDELEKDKRVNKLEESSDCSQRFSQNTEQEKRQYYQIAEDKDNTIEILQTKISCLEQKLLLEEDMTCKEVQKLEVLNKSLSDSRQTKENGCCEDVELVRHLDKILENPEEENEGTDERTPLVELNR</sequence>
<feature type="compositionally biased region" description="Basic and acidic residues" evidence="2">
    <location>
        <begin position="321"/>
        <end position="332"/>
    </location>
</feature>
<keyword evidence="1" id="KW-0175">Coiled coil</keyword>
<feature type="coiled-coil region" evidence="1">
    <location>
        <begin position="1"/>
        <end position="35"/>
    </location>
</feature>
<reference evidence="3" key="2">
    <citation type="submission" date="2019-01" db="UniProtKB">
        <authorList>
            <consortium name="EnsemblPlants"/>
        </authorList>
    </citation>
    <scope>IDENTIFICATION</scope>
    <source>
        <strain evidence="3">cv. Heinz 1706</strain>
    </source>
</reference>
<feature type="region of interest" description="Disordered" evidence="2">
    <location>
        <begin position="310"/>
        <end position="332"/>
    </location>
</feature>
<name>A0A3Q7IF69_SOLLC</name>
<dbReference type="Gramene" id="Solyc10g047540.2.1">
    <property type="protein sequence ID" value="Solyc10g047540.2.1"/>
    <property type="gene ID" value="Solyc10g047540.2"/>
</dbReference>
<dbReference type="PANTHER" id="PTHR45287">
    <property type="entry name" value="OS03G0691500 PROTEIN"/>
    <property type="match status" value="1"/>
</dbReference>
<dbReference type="InterPro" id="IPR040262">
    <property type="entry name" value="At4g38062-like"/>
</dbReference>
<reference evidence="3" key="1">
    <citation type="journal article" date="2012" name="Nature">
        <title>The tomato genome sequence provides insights into fleshy fruit evolution.</title>
        <authorList>
            <consortium name="Tomato Genome Consortium"/>
        </authorList>
    </citation>
    <scope>NUCLEOTIDE SEQUENCE [LARGE SCALE GENOMIC DNA]</scope>
    <source>
        <strain evidence="3">cv. Heinz 1706</strain>
    </source>
</reference>
<organism evidence="3">
    <name type="scientific">Solanum lycopersicum</name>
    <name type="common">Tomato</name>
    <name type="synonym">Lycopersicon esculentum</name>
    <dbReference type="NCBI Taxonomy" id="4081"/>
    <lineage>
        <taxon>Eukaryota</taxon>
        <taxon>Viridiplantae</taxon>
        <taxon>Streptophyta</taxon>
        <taxon>Embryophyta</taxon>
        <taxon>Tracheophyta</taxon>
        <taxon>Spermatophyta</taxon>
        <taxon>Magnoliopsida</taxon>
        <taxon>eudicotyledons</taxon>
        <taxon>Gunneridae</taxon>
        <taxon>Pentapetalae</taxon>
        <taxon>asterids</taxon>
        <taxon>lamiids</taxon>
        <taxon>Solanales</taxon>
        <taxon>Solanaceae</taxon>
        <taxon>Solanoideae</taxon>
        <taxon>Solaneae</taxon>
        <taxon>Solanum</taxon>
        <taxon>Solanum subgen. Lycopersicon</taxon>
    </lineage>
</organism>
<evidence type="ECO:0000313" key="4">
    <source>
        <dbReference type="Proteomes" id="UP000004994"/>
    </source>
</evidence>
<dbReference type="InParanoid" id="A0A3Q7IF69"/>
<dbReference type="EnsemblPlants" id="Solyc10g047540.2.1">
    <property type="protein sequence ID" value="Solyc10g047540.2.1"/>
    <property type="gene ID" value="Solyc10g047540.2"/>
</dbReference>